<sequence length="235" mass="26033">MKYKNIVVLTGAGISAESGIKTFRDADGLWENHRVEEVATPEGFLQHPERVYRFYNQRRQQLISPEIQPNAAHYALAKLAAHCSGDVTLVTQNVDDLHERAGSHKVLHMHGELKKARCIQSGNVIIAPETFDSRDICSCCKIPSSIRPHIVWFGEMPLYMDEISEKLQQADLFIAIGTSGHVYPAAGFVDLASRYGAHCVELNLEPGMGASLFDEAHYGPATDVVQRYVTGLLEA</sequence>
<comment type="catalytic activity">
    <reaction evidence="3">
        <text>N(6)-acetyl-L-lysyl-[protein] + NAD(+) + H2O = 2''-O-acetyl-ADP-D-ribose + nicotinamide + L-lysyl-[protein]</text>
        <dbReference type="Rhea" id="RHEA:43636"/>
        <dbReference type="Rhea" id="RHEA-COMP:9752"/>
        <dbReference type="Rhea" id="RHEA-COMP:10731"/>
        <dbReference type="ChEBI" id="CHEBI:15377"/>
        <dbReference type="ChEBI" id="CHEBI:17154"/>
        <dbReference type="ChEBI" id="CHEBI:29969"/>
        <dbReference type="ChEBI" id="CHEBI:57540"/>
        <dbReference type="ChEBI" id="CHEBI:61930"/>
        <dbReference type="ChEBI" id="CHEBI:83767"/>
        <dbReference type="EC" id="2.3.1.286"/>
    </reaction>
</comment>
<dbReference type="InterPro" id="IPR027546">
    <property type="entry name" value="Sirtuin_class_III"/>
</dbReference>
<reference evidence="7" key="1">
    <citation type="journal article" date="2019" name="Int. J. Syst. Evol. Microbiol.">
        <title>The Global Catalogue of Microorganisms (GCM) 10K type strain sequencing project: providing services to taxonomists for standard genome sequencing and annotation.</title>
        <authorList>
            <consortium name="The Broad Institute Genomics Platform"/>
            <consortium name="The Broad Institute Genome Sequencing Center for Infectious Disease"/>
            <person name="Wu L."/>
            <person name="Ma J."/>
        </authorList>
    </citation>
    <scope>NUCLEOTIDE SEQUENCE [LARGE SCALE GENOMIC DNA]</scope>
    <source>
        <strain evidence="7">CGMCC 1.16031</strain>
    </source>
</reference>
<feature type="binding site" evidence="3">
    <location>
        <position position="137"/>
    </location>
    <ligand>
        <name>Zn(2+)</name>
        <dbReference type="ChEBI" id="CHEBI:29105"/>
    </ligand>
</feature>
<evidence type="ECO:0000256" key="3">
    <source>
        <dbReference type="HAMAP-Rule" id="MF_01121"/>
    </source>
</evidence>
<comment type="caution">
    <text evidence="3 4">Lacks conserved residue(s) required for the propagation of feature annotation.</text>
</comment>
<evidence type="ECO:0000256" key="4">
    <source>
        <dbReference type="PROSITE-ProRule" id="PRU00236"/>
    </source>
</evidence>
<dbReference type="CDD" id="cd01412">
    <property type="entry name" value="SIRT5_Af1_CobB"/>
    <property type="match status" value="1"/>
</dbReference>
<keyword evidence="1 6" id="KW-0808">Transferase</keyword>
<dbReference type="InterPro" id="IPR029035">
    <property type="entry name" value="DHS-like_NAD/FAD-binding_dom"/>
</dbReference>
<dbReference type="NCBIfam" id="NF001755">
    <property type="entry name" value="PRK00481.1-5"/>
    <property type="match status" value="1"/>
</dbReference>
<keyword evidence="6" id="KW-0012">Acyltransferase</keyword>
<feature type="binding site" evidence="3">
    <location>
        <begin position="92"/>
        <end position="95"/>
    </location>
    <ligand>
        <name>NAD(+)</name>
        <dbReference type="ChEBI" id="CHEBI:57540"/>
    </ligand>
</feature>
<feature type="binding site" evidence="3">
    <location>
        <position position="221"/>
    </location>
    <ligand>
        <name>NAD(+)</name>
        <dbReference type="ChEBI" id="CHEBI:57540"/>
    </ligand>
</feature>
<dbReference type="PANTHER" id="PTHR11085:SF4">
    <property type="entry name" value="NAD-DEPENDENT PROTEIN DEACYLASE"/>
    <property type="match status" value="1"/>
</dbReference>
<proteinExistence type="inferred from homology"/>
<feature type="domain" description="Deacetylase sirtuin-type" evidence="5">
    <location>
        <begin position="1"/>
        <end position="235"/>
    </location>
</feature>
<dbReference type="Proteomes" id="UP001596364">
    <property type="component" value="Unassembled WGS sequence"/>
</dbReference>
<dbReference type="InterPro" id="IPR026590">
    <property type="entry name" value="Ssirtuin_cat_dom"/>
</dbReference>
<dbReference type="PANTHER" id="PTHR11085">
    <property type="entry name" value="NAD-DEPENDENT PROTEIN DEACYLASE SIRTUIN-5, MITOCHONDRIAL-RELATED"/>
    <property type="match status" value="1"/>
</dbReference>
<gene>
    <name evidence="3 6" type="primary">cobB</name>
    <name evidence="6" type="ORF">ACFP85_07975</name>
</gene>
<dbReference type="InterPro" id="IPR003000">
    <property type="entry name" value="Sirtuin"/>
</dbReference>
<dbReference type="EC" id="2.3.1.286" evidence="3"/>
<dbReference type="Gene3D" id="3.30.1600.10">
    <property type="entry name" value="SIR2/SIRT2 'Small Domain"/>
    <property type="match status" value="1"/>
</dbReference>
<feature type="binding site" evidence="3">
    <location>
        <position position="58"/>
    </location>
    <ligand>
        <name>substrate</name>
    </ligand>
</feature>
<accession>A0ABW1XLE0</accession>
<feature type="active site" description="Proton acceptor" evidence="3">
    <location>
        <position position="110"/>
    </location>
</feature>
<keyword evidence="3" id="KW-0862">Zinc</keyword>
<evidence type="ECO:0000256" key="1">
    <source>
        <dbReference type="ARBA" id="ARBA00022679"/>
    </source>
</evidence>
<keyword evidence="2 3" id="KW-0520">NAD</keyword>
<dbReference type="EMBL" id="JBHSUS010000001">
    <property type="protein sequence ID" value="MFC6440080.1"/>
    <property type="molecule type" value="Genomic_DNA"/>
</dbReference>
<keyword evidence="3" id="KW-0479">Metal-binding</keyword>
<dbReference type="InterPro" id="IPR026591">
    <property type="entry name" value="Sirtuin_cat_small_dom_sf"/>
</dbReference>
<comment type="function">
    <text evidence="3">NAD-dependent lysine deacetylase and desuccinylase that specifically removes acetyl and succinyl groups on target proteins. Modulates the activities of several proteins which are inactive in their acylated form.</text>
</comment>
<dbReference type="GO" id="GO:0016746">
    <property type="term" value="F:acyltransferase activity"/>
    <property type="evidence" value="ECO:0007669"/>
    <property type="project" value="UniProtKB-KW"/>
</dbReference>
<evidence type="ECO:0000313" key="7">
    <source>
        <dbReference type="Proteomes" id="UP001596364"/>
    </source>
</evidence>
<feature type="binding site" evidence="3">
    <location>
        <begin position="11"/>
        <end position="30"/>
    </location>
    <ligand>
        <name>NAD(+)</name>
        <dbReference type="ChEBI" id="CHEBI:57540"/>
    </ligand>
</feature>
<evidence type="ECO:0000256" key="2">
    <source>
        <dbReference type="ARBA" id="ARBA00023027"/>
    </source>
</evidence>
<organism evidence="6 7">
    <name type="scientific">Pseudobowmanella zhangzhouensis</name>
    <dbReference type="NCBI Taxonomy" id="1537679"/>
    <lineage>
        <taxon>Bacteria</taxon>
        <taxon>Pseudomonadati</taxon>
        <taxon>Pseudomonadota</taxon>
        <taxon>Gammaproteobacteria</taxon>
        <taxon>Alteromonadales</taxon>
        <taxon>Alteromonadaceae</taxon>
    </lineage>
</organism>
<feature type="binding site" evidence="3">
    <location>
        <position position="55"/>
    </location>
    <ligand>
        <name>substrate</name>
    </ligand>
</feature>
<feature type="binding site" evidence="3">
    <location>
        <begin position="203"/>
        <end position="205"/>
    </location>
    <ligand>
        <name>NAD(+)</name>
        <dbReference type="ChEBI" id="CHEBI:57540"/>
    </ligand>
</feature>
<evidence type="ECO:0000259" key="5">
    <source>
        <dbReference type="PROSITE" id="PS50305"/>
    </source>
</evidence>
<dbReference type="Pfam" id="PF02146">
    <property type="entry name" value="SIR2"/>
    <property type="match status" value="1"/>
</dbReference>
<dbReference type="SUPFAM" id="SSF52467">
    <property type="entry name" value="DHS-like NAD/FAD-binding domain"/>
    <property type="match status" value="1"/>
</dbReference>
<name>A0ABW1XLE0_9ALTE</name>
<comment type="similarity">
    <text evidence="3">Belongs to the sirtuin family. Class III subfamily.</text>
</comment>
<dbReference type="InterPro" id="IPR050134">
    <property type="entry name" value="NAD-dep_sirtuin_deacylases"/>
</dbReference>
<dbReference type="RefSeq" id="WP_131256967.1">
    <property type="nucleotide sequence ID" value="NZ_JBHSUS010000001.1"/>
</dbReference>
<evidence type="ECO:0000313" key="6">
    <source>
        <dbReference type="EMBL" id="MFC6440080.1"/>
    </source>
</evidence>
<feature type="binding site" evidence="3">
    <location>
        <begin position="177"/>
        <end position="179"/>
    </location>
    <ligand>
        <name>NAD(+)</name>
        <dbReference type="ChEBI" id="CHEBI:57540"/>
    </ligand>
</feature>
<dbReference type="Gene3D" id="3.40.50.1220">
    <property type="entry name" value="TPP-binding domain"/>
    <property type="match status" value="1"/>
</dbReference>
<comment type="caution">
    <text evidence="6">The sequence shown here is derived from an EMBL/GenBank/DDBJ whole genome shotgun (WGS) entry which is preliminary data.</text>
</comment>
<dbReference type="PROSITE" id="PS50305">
    <property type="entry name" value="SIRTUIN"/>
    <property type="match status" value="1"/>
</dbReference>
<protein>
    <recommendedName>
        <fullName evidence="3">NAD-dependent protein deacylase</fullName>
        <ecNumber evidence="3">2.3.1.286</ecNumber>
    </recommendedName>
    <alternativeName>
        <fullName evidence="3">Regulatory protein SIR2 homolog</fullName>
    </alternativeName>
</protein>
<keyword evidence="7" id="KW-1185">Reference proteome</keyword>
<keyword evidence="3" id="KW-0963">Cytoplasm</keyword>
<comment type="cofactor">
    <cofactor evidence="3">
        <name>Zn(2+)</name>
        <dbReference type="ChEBI" id="CHEBI:29105"/>
    </cofactor>
    <text evidence="3">Binds 1 zinc ion per subunit.</text>
</comment>
<comment type="catalytic activity">
    <reaction evidence="3">
        <text>N(6)-succinyl-L-lysyl-[protein] + NAD(+) + H2O = 2''-O-succinyl-ADP-D-ribose + nicotinamide + L-lysyl-[protein]</text>
        <dbReference type="Rhea" id="RHEA:47668"/>
        <dbReference type="Rhea" id="RHEA-COMP:9752"/>
        <dbReference type="Rhea" id="RHEA-COMP:11877"/>
        <dbReference type="ChEBI" id="CHEBI:15377"/>
        <dbReference type="ChEBI" id="CHEBI:17154"/>
        <dbReference type="ChEBI" id="CHEBI:29969"/>
        <dbReference type="ChEBI" id="CHEBI:57540"/>
        <dbReference type="ChEBI" id="CHEBI:87830"/>
        <dbReference type="ChEBI" id="CHEBI:87832"/>
    </reaction>
</comment>
<feature type="binding site" evidence="3">
    <location>
        <position position="118"/>
    </location>
    <ligand>
        <name>Zn(2+)</name>
        <dbReference type="ChEBI" id="CHEBI:29105"/>
    </ligand>
</feature>
<comment type="subcellular location">
    <subcellularLocation>
        <location evidence="3">Cytoplasm</location>
    </subcellularLocation>
</comment>
<dbReference type="HAMAP" id="MF_01121">
    <property type="entry name" value="Sirtuin_ClassIII"/>
    <property type="match status" value="1"/>
</dbReference>
<comment type="domain">
    <text evidence="3">2 residues (Tyr-55 and Arg-58) present in a large hydrophobic pocket are probably involved in substrate specificity. They are important for desuccinylation activity, but dispensable for deacetylation activity.</text>
</comment>